<keyword evidence="3" id="KW-1185">Reference proteome</keyword>
<dbReference type="Proteomes" id="UP000663193">
    <property type="component" value="Chromosome 19"/>
</dbReference>
<dbReference type="VEuPathDB" id="FungiDB:JI435_058520"/>
<protein>
    <submittedName>
        <fullName evidence="2">Uncharacterized protein</fullName>
    </submittedName>
</protein>
<proteinExistence type="predicted"/>
<evidence type="ECO:0000313" key="3">
    <source>
        <dbReference type="Proteomes" id="UP000663193"/>
    </source>
</evidence>
<evidence type="ECO:0000313" key="2">
    <source>
        <dbReference type="EMBL" id="QRD05568.1"/>
    </source>
</evidence>
<reference evidence="3" key="1">
    <citation type="journal article" date="2021" name="BMC Genomics">
        <title>Chromosome-level genome assembly and manually-curated proteome of model necrotroph Parastagonospora nodorum Sn15 reveals a genome-wide trove of candidate effector homologs, and redundancy of virulence-related functions within an accessory chromosome.</title>
        <authorList>
            <person name="Bertazzoni S."/>
            <person name="Jones D.A.B."/>
            <person name="Phan H.T."/>
            <person name="Tan K.-C."/>
            <person name="Hane J.K."/>
        </authorList>
    </citation>
    <scope>NUCLEOTIDE SEQUENCE [LARGE SCALE GENOMIC DNA]</scope>
    <source>
        <strain evidence="3">SN15 / ATCC MYA-4574 / FGSC 10173)</strain>
    </source>
</reference>
<dbReference type="EMBL" id="CP069041">
    <property type="protein sequence ID" value="QRD05568.1"/>
    <property type="molecule type" value="Genomic_DNA"/>
</dbReference>
<accession>A0A7U2I969</accession>
<sequence>MIAVHGKDCQSIFEYDNSLPFFHTLVIHLITPCSSVFTPPLSLPLSSEPPLKQSVHPRTSPSHTPQPPP</sequence>
<evidence type="ECO:0000256" key="1">
    <source>
        <dbReference type="SAM" id="MobiDB-lite"/>
    </source>
</evidence>
<gene>
    <name evidence="2" type="ORF">JI435_058520</name>
</gene>
<feature type="region of interest" description="Disordered" evidence="1">
    <location>
        <begin position="47"/>
        <end position="69"/>
    </location>
</feature>
<organism evidence="2 3">
    <name type="scientific">Phaeosphaeria nodorum (strain SN15 / ATCC MYA-4574 / FGSC 10173)</name>
    <name type="common">Glume blotch fungus</name>
    <name type="synonym">Parastagonospora nodorum</name>
    <dbReference type="NCBI Taxonomy" id="321614"/>
    <lineage>
        <taxon>Eukaryota</taxon>
        <taxon>Fungi</taxon>
        <taxon>Dikarya</taxon>
        <taxon>Ascomycota</taxon>
        <taxon>Pezizomycotina</taxon>
        <taxon>Dothideomycetes</taxon>
        <taxon>Pleosporomycetidae</taxon>
        <taxon>Pleosporales</taxon>
        <taxon>Pleosporineae</taxon>
        <taxon>Phaeosphaeriaceae</taxon>
        <taxon>Parastagonospora</taxon>
    </lineage>
</organism>
<name>A0A7U2I969_PHANO</name>
<dbReference type="AlphaFoldDB" id="A0A7U2I969"/>